<dbReference type="GO" id="GO:0005930">
    <property type="term" value="C:axoneme"/>
    <property type="evidence" value="ECO:0007669"/>
    <property type="project" value="UniProtKB-SubCell"/>
</dbReference>
<dbReference type="OrthoDB" id="551153at2759"/>
<evidence type="ECO:0000256" key="1">
    <source>
        <dbReference type="ARBA" id="ARBA00004430"/>
    </source>
</evidence>
<reference evidence="4" key="1">
    <citation type="journal article" date="2016" name="Nat. Commun.">
        <title>The Gonium pectorale genome demonstrates co-option of cell cycle regulation during the evolution of multicellularity.</title>
        <authorList>
            <person name="Hanschen E.R."/>
            <person name="Marriage T.N."/>
            <person name="Ferris P.J."/>
            <person name="Hamaji T."/>
            <person name="Toyoda A."/>
            <person name="Fujiyama A."/>
            <person name="Neme R."/>
            <person name="Noguchi H."/>
            <person name="Minakuchi Y."/>
            <person name="Suzuki M."/>
            <person name="Kawai-Toyooka H."/>
            <person name="Smith D.R."/>
            <person name="Sparks H."/>
            <person name="Anderson J."/>
            <person name="Bakaric R."/>
            <person name="Luria V."/>
            <person name="Karger A."/>
            <person name="Kirschner M.W."/>
            <person name="Durand P.M."/>
            <person name="Michod R.E."/>
            <person name="Nozaki H."/>
            <person name="Olson B.J."/>
        </authorList>
    </citation>
    <scope>NUCLEOTIDE SEQUENCE [LARGE SCALE GENOMIC DNA]</scope>
    <source>
        <strain evidence="4">NIES-2863</strain>
    </source>
</reference>
<proteinExistence type="predicted"/>
<feature type="region of interest" description="Disordered" evidence="2">
    <location>
        <begin position="425"/>
        <end position="444"/>
    </location>
</feature>
<sequence length="518" mass="51204">MEVQAALQAVSRLPALRSLQLCALPLLPGAAPPLAAHLGGLTRLVLTLEHRHAGLEAQLAGLGGLSRLRHLGLDFNQLGTGSSLWSAGGLLAASLSALSALTSLQLPRAFLDASAQPACLAALAALTGLRDLALGSFILGEGSVERAAAASATATAVAAPQGGAECGGGECGSPAGRPAPAALAAAGSAALAAALRRPWRRLALGAAMPCYLEVLLPLMTGAGAGPEPWWPGPGLGTGTNPDPGPGRGPALAAAGSVGGGGGGGGGVGEVSLLLRLGGNWREVVAALPGLGGTLRGLALLPTYMYGSGTMMGPEVVSAVAAALPWLAHLELHRLNTDPWDVAVLAGMPRLRYAFLGIAEQACERRGSGHPAATVRSLLEALQRAAAGVGTTRDGAGVGGLAGAPAFDADGDSCVGGIGGGAHSVAASPYSEHPGPRANRAAGAEADRGDAGGVAAACPEVVVCCPQLSEAEVERLGEACETEYGDIGGRTVVRLRVERCRARSLASRLAVPLGPARGG</sequence>
<dbReference type="InterPro" id="IPR032675">
    <property type="entry name" value="LRR_dom_sf"/>
</dbReference>
<comment type="subcellular location">
    <subcellularLocation>
        <location evidence="1">Cytoplasm</location>
        <location evidence="1">Cytoskeleton</location>
        <location evidence="1">Cilium axoneme</location>
    </subcellularLocation>
</comment>
<dbReference type="EMBL" id="LSYV01000011">
    <property type="protein sequence ID" value="KXZ52350.1"/>
    <property type="molecule type" value="Genomic_DNA"/>
</dbReference>
<dbReference type="Proteomes" id="UP000075714">
    <property type="component" value="Unassembled WGS sequence"/>
</dbReference>
<evidence type="ECO:0000313" key="4">
    <source>
        <dbReference type="Proteomes" id="UP000075714"/>
    </source>
</evidence>
<organism evidence="3 4">
    <name type="scientific">Gonium pectorale</name>
    <name type="common">Green alga</name>
    <dbReference type="NCBI Taxonomy" id="33097"/>
    <lineage>
        <taxon>Eukaryota</taxon>
        <taxon>Viridiplantae</taxon>
        <taxon>Chlorophyta</taxon>
        <taxon>core chlorophytes</taxon>
        <taxon>Chlorophyceae</taxon>
        <taxon>CS clade</taxon>
        <taxon>Chlamydomonadales</taxon>
        <taxon>Volvocaceae</taxon>
        <taxon>Gonium</taxon>
    </lineage>
</organism>
<feature type="region of interest" description="Disordered" evidence="2">
    <location>
        <begin position="230"/>
        <end position="253"/>
    </location>
</feature>
<name>A0A150GSP6_GONPE</name>
<keyword evidence="4" id="KW-1185">Reference proteome</keyword>
<gene>
    <name evidence="3" type="ORF">GPECTOR_10g984</name>
</gene>
<dbReference type="STRING" id="33097.A0A150GSP6"/>
<evidence type="ECO:0000313" key="3">
    <source>
        <dbReference type="EMBL" id="KXZ52350.1"/>
    </source>
</evidence>
<comment type="caution">
    <text evidence="3">The sequence shown here is derived from an EMBL/GenBank/DDBJ whole genome shotgun (WGS) entry which is preliminary data.</text>
</comment>
<protein>
    <submittedName>
        <fullName evidence="3">Uncharacterized protein</fullName>
    </submittedName>
</protein>
<dbReference type="AlphaFoldDB" id="A0A150GSP6"/>
<accession>A0A150GSP6</accession>
<evidence type="ECO:0000256" key="2">
    <source>
        <dbReference type="SAM" id="MobiDB-lite"/>
    </source>
</evidence>
<dbReference type="Gene3D" id="3.80.10.10">
    <property type="entry name" value="Ribonuclease Inhibitor"/>
    <property type="match status" value="1"/>
</dbReference>
<dbReference type="SUPFAM" id="SSF52047">
    <property type="entry name" value="RNI-like"/>
    <property type="match status" value="1"/>
</dbReference>